<name>A0A183GDW3_HELPZ</name>
<organism evidence="3 4">
    <name type="scientific">Heligmosomoides polygyrus</name>
    <name type="common">Parasitic roundworm</name>
    <dbReference type="NCBI Taxonomy" id="6339"/>
    <lineage>
        <taxon>Eukaryota</taxon>
        <taxon>Metazoa</taxon>
        <taxon>Ecdysozoa</taxon>
        <taxon>Nematoda</taxon>
        <taxon>Chromadorea</taxon>
        <taxon>Rhabditida</taxon>
        <taxon>Rhabditina</taxon>
        <taxon>Rhabditomorpha</taxon>
        <taxon>Strongyloidea</taxon>
        <taxon>Heligmosomidae</taxon>
        <taxon>Heligmosomoides</taxon>
    </lineage>
</organism>
<accession>A0A3P8FMB9</accession>
<sequence length="112" mass="12798">MEKDRDSETEDQKKEKRTIESVNDVRAPASRPEAKSSSRRSPQREEADNGRNLGEDLRLHNKRLTAASHGFFSALHRIEETLKKTGKDPNVIAAIDELNEKMCYTARNSLKF</sequence>
<evidence type="ECO:0000256" key="1">
    <source>
        <dbReference type="SAM" id="MobiDB-lite"/>
    </source>
</evidence>
<accession>A0A183GDW3</accession>
<reference evidence="4" key="2">
    <citation type="submission" date="2019-09" db="UniProtKB">
        <authorList>
            <consortium name="WormBaseParasite"/>
        </authorList>
    </citation>
    <scope>IDENTIFICATION</scope>
</reference>
<dbReference type="AlphaFoldDB" id="A0A183GDW3"/>
<evidence type="ECO:0000313" key="3">
    <source>
        <dbReference type="Proteomes" id="UP000050761"/>
    </source>
</evidence>
<feature type="compositionally biased region" description="Basic and acidic residues" evidence="1">
    <location>
        <begin position="32"/>
        <end position="56"/>
    </location>
</feature>
<feature type="compositionally biased region" description="Basic and acidic residues" evidence="1">
    <location>
        <begin position="1"/>
        <end position="19"/>
    </location>
</feature>
<evidence type="ECO:0000313" key="2">
    <source>
        <dbReference type="EMBL" id="VDP20126.1"/>
    </source>
</evidence>
<protein>
    <submittedName>
        <fullName evidence="4">Biogenesis of lysosome-related organelles complex 1 subunit 3</fullName>
    </submittedName>
</protein>
<proteinExistence type="predicted"/>
<dbReference type="WBParaSite" id="HPBE_0002046701-mRNA-1">
    <property type="protein sequence ID" value="HPBE_0002046701-mRNA-1"/>
    <property type="gene ID" value="HPBE_0002046701"/>
</dbReference>
<keyword evidence="3" id="KW-1185">Reference proteome</keyword>
<dbReference type="EMBL" id="UZAH01032173">
    <property type="protein sequence ID" value="VDP20126.1"/>
    <property type="molecule type" value="Genomic_DNA"/>
</dbReference>
<gene>
    <name evidence="2" type="ORF">HPBE_LOCUS20466</name>
</gene>
<dbReference type="Proteomes" id="UP000050761">
    <property type="component" value="Unassembled WGS sequence"/>
</dbReference>
<reference evidence="2 3" key="1">
    <citation type="submission" date="2018-11" db="EMBL/GenBank/DDBJ databases">
        <authorList>
            <consortium name="Pathogen Informatics"/>
        </authorList>
    </citation>
    <scope>NUCLEOTIDE SEQUENCE [LARGE SCALE GENOMIC DNA]</scope>
</reference>
<feature type="region of interest" description="Disordered" evidence="1">
    <location>
        <begin position="1"/>
        <end position="56"/>
    </location>
</feature>
<evidence type="ECO:0000313" key="4">
    <source>
        <dbReference type="WBParaSite" id="HPBE_0002046701-mRNA-1"/>
    </source>
</evidence>